<keyword evidence="3" id="KW-1185">Reference proteome</keyword>
<dbReference type="Pfam" id="PF00168">
    <property type="entry name" value="C2"/>
    <property type="match status" value="2"/>
</dbReference>
<dbReference type="OrthoDB" id="9936710at2759"/>
<dbReference type="Gene3D" id="2.60.40.150">
    <property type="entry name" value="C2 domain"/>
    <property type="match status" value="2"/>
</dbReference>
<dbReference type="InterPro" id="IPR030542">
    <property type="entry name" value="Tac2-N"/>
</dbReference>
<dbReference type="Proteomes" id="UP001152803">
    <property type="component" value="Unassembled WGS sequence"/>
</dbReference>
<comment type="caution">
    <text evidence="2">The sequence shown here is derived from an EMBL/GenBank/DDBJ whole genome shotgun (WGS) entry which is preliminary data.</text>
</comment>
<gene>
    <name evidence="2" type="ORF">COCON_G00017640</name>
</gene>
<feature type="domain" description="C2" evidence="1">
    <location>
        <begin position="211"/>
        <end position="328"/>
    </location>
</feature>
<dbReference type="PANTHER" id="PTHR46887:SF1">
    <property type="entry name" value="TANDEM C2 DOMAINS NUCLEAR PROTEIN"/>
    <property type="match status" value="1"/>
</dbReference>
<reference evidence="2" key="1">
    <citation type="journal article" date="2023" name="Science">
        <title>Genome structures resolve the early diversification of teleost fishes.</title>
        <authorList>
            <person name="Parey E."/>
            <person name="Louis A."/>
            <person name="Montfort J."/>
            <person name="Bouchez O."/>
            <person name="Roques C."/>
            <person name="Iampietro C."/>
            <person name="Lluch J."/>
            <person name="Castinel A."/>
            <person name="Donnadieu C."/>
            <person name="Desvignes T."/>
            <person name="Floi Bucao C."/>
            <person name="Jouanno E."/>
            <person name="Wen M."/>
            <person name="Mejri S."/>
            <person name="Dirks R."/>
            <person name="Jansen H."/>
            <person name="Henkel C."/>
            <person name="Chen W.J."/>
            <person name="Zahm M."/>
            <person name="Cabau C."/>
            <person name="Klopp C."/>
            <person name="Thompson A.W."/>
            <person name="Robinson-Rechavi M."/>
            <person name="Braasch I."/>
            <person name="Lecointre G."/>
            <person name="Bobe J."/>
            <person name="Postlethwait J.H."/>
            <person name="Berthelot C."/>
            <person name="Roest Crollius H."/>
            <person name="Guiguen Y."/>
        </authorList>
    </citation>
    <scope>NUCLEOTIDE SEQUENCE</scope>
    <source>
        <strain evidence="2">Concon-B</strain>
    </source>
</reference>
<dbReference type="EMBL" id="JAFJMO010000001">
    <property type="protein sequence ID" value="KAJ8289105.1"/>
    <property type="molecule type" value="Genomic_DNA"/>
</dbReference>
<evidence type="ECO:0000313" key="2">
    <source>
        <dbReference type="EMBL" id="KAJ8289105.1"/>
    </source>
</evidence>
<dbReference type="AlphaFoldDB" id="A0A9Q1E3R6"/>
<dbReference type="SUPFAM" id="SSF49562">
    <property type="entry name" value="C2 domain (Calcium/lipid-binding domain, CaLB)"/>
    <property type="match status" value="2"/>
</dbReference>
<dbReference type="InterPro" id="IPR000008">
    <property type="entry name" value="C2_dom"/>
</dbReference>
<proteinExistence type="predicted"/>
<dbReference type="PANTHER" id="PTHR46887">
    <property type="entry name" value="TANDEM C2 DOMAINS NUCLEAR PROTEIN"/>
    <property type="match status" value="1"/>
</dbReference>
<feature type="domain" description="C2" evidence="1">
    <location>
        <begin position="332"/>
        <end position="459"/>
    </location>
</feature>
<sequence length="478" mass="53152">MAMECIKNCCKSFLRKEEKEIQVIKMAVVPASTTVSGVVSECPRRAVGVSEDYLLSKLPPHGKEVPFVVPTFKPSYIQPSGSLYPNYQEGLHGSARCTYVDRKAELTGASHIVYDPYTTLHCSHAADHVSPGSARRVVPSNRTGTAHGLVWDLKSGKQRLSNSMFDLTHPQGHMERYESVSSIQSSLSSVKDSPDSSRSLESITLSGDEKEQGKLNVRLSYQEALEQIWITLVQCKNVHYPLDSGGLQRIGVKGVISLSKPVHFKSSVKEASLDMAFMETFVFALQLQQLRTASLTLRLQAHVPRKCTLGECVLSLRQLGPQETEHWLDINPPSRAPVCHAELHLATCFQPVNGRIQIQVLEAQNLPGSSAPLSQSFFVKVEMHSFGRLVTKQKTRALRASGGEVRWAESFPFPVAIQEQGVHISAKLYSRSSVRRKHFLGQVHLGYESSSREAVEQWRDTMALPEKVVVVWHRLSTS</sequence>
<evidence type="ECO:0000313" key="3">
    <source>
        <dbReference type="Proteomes" id="UP001152803"/>
    </source>
</evidence>
<dbReference type="PROSITE" id="PS50004">
    <property type="entry name" value="C2"/>
    <property type="match status" value="2"/>
</dbReference>
<dbReference type="GO" id="GO:0005634">
    <property type="term" value="C:nucleus"/>
    <property type="evidence" value="ECO:0007669"/>
    <property type="project" value="InterPro"/>
</dbReference>
<name>A0A9Q1E3R6_CONCO</name>
<organism evidence="2 3">
    <name type="scientific">Conger conger</name>
    <name type="common">Conger eel</name>
    <name type="synonym">Muraena conger</name>
    <dbReference type="NCBI Taxonomy" id="82655"/>
    <lineage>
        <taxon>Eukaryota</taxon>
        <taxon>Metazoa</taxon>
        <taxon>Chordata</taxon>
        <taxon>Craniata</taxon>
        <taxon>Vertebrata</taxon>
        <taxon>Euteleostomi</taxon>
        <taxon>Actinopterygii</taxon>
        <taxon>Neopterygii</taxon>
        <taxon>Teleostei</taxon>
        <taxon>Anguilliformes</taxon>
        <taxon>Congridae</taxon>
        <taxon>Conger</taxon>
    </lineage>
</organism>
<accession>A0A9Q1E3R6</accession>
<protein>
    <recommendedName>
        <fullName evidence="1">C2 domain-containing protein</fullName>
    </recommendedName>
</protein>
<evidence type="ECO:0000259" key="1">
    <source>
        <dbReference type="PROSITE" id="PS50004"/>
    </source>
</evidence>
<dbReference type="SMART" id="SM00239">
    <property type="entry name" value="C2"/>
    <property type="match status" value="2"/>
</dbReference>
<dbReference type="InterPro" id="IPR035892">
    <property type="entry name" value="C2_domain_sf"/>
</dbReference>